<sequence>MRQIFLFAQIFVLALLLSCTNQENSQLKSDSAKAYADFKEFVIQVENDAVSELDDSTKIWEDEASKLKEKYASLEDDVNDLIDQYPPQDRETIQDFKERFRIAMDQKQKKYDDAQAQYRLRQDLLGEEVASADLYRIEASNITATYQKFVNTIVKNKDVYTHRDWEMIEGWWSALNARKNEIQAQLQPADEKAIRLKEDEYLELRNQVAGTSEIGIN</sequence>
<comment type="caution">
    <text evidence="2">The sequence shown here is derived from an EMBL/GenBank/DDBJ whole genome shotgun (WGS) entry which is preliminary data.</text>
</comment>
<dbReference type="EMBL" id="VRTY01000202">
    <property type="protein sequence ID" value="TXK18387.1"/>
    <property type="molecule type" value="Genomic_DNA"/>
</dbReference>
<dbReference type="OrthoDB" id="851558at2"/>
<feature type="coiled-coil region" evidence="1">
    <location>
        <begin position="57"/>
        <end position="117"/>
    </location>
</feature>
<proteinExistence type="predicted"/>
<evidence type="ECO:0000313" key="2">
    <source>
        <dbReference type="EMBL" id="TXK18387.1"/>
    </source>
</evidence>
<dbReference type="Proteomes" id="UP000321926">
    <property type="component" value="Unassembled WGS sequence"/>
</dbReference>
<dbReference type="PROSITE" id="PS51257">
    <property type="entry name" value="PROKAR_LIPOPROTEIN"/>
    <property type="match status" value="1"/>
</dbReference>
<protein>
    <submittedName>
        <fullName evidence="2">Uncharacterized protein</fullName>
    </submittedName>
</protein>
<evidence type="ECO:0000256" key="1">
    <source>
        <dbReference type="SAM" id="Coils"/>
    </source>
</evidence>
<keyword evidence="1" id="KW-0175">Coiled coil</keyword>
<evidence type="ECO:0000313" key="3">
    <source>
        <dbReference type="Proteomes" id="UP000321926"/>
    </source>
</evidence>
<gene>
    <name evidence="2" type="ORF">FVR03_24020</name>
</gene>
<dbReference type="AlphaFoldDB" id="A0A5C8IC73"/>
<name>A0A5C8IC73_9BACT</name>
<reference evidence="2 3" key="1">
    <citation type="submission" date="2019-08" db="EMBL/GenBank/DDBJ databases">
        <authorList>
            <person name="Shi S."/>
        </authorList>
    </citation>
    <scope>NUCLEOTIDE SEQUENCE [LARGE SCALE GENOMIC DNA]</scope>
    <source>
        <strain evidence="2 3">GY10130</strain>
    </source>
</reference>
<organism evidence="2 3">
    <name type="scientific">Pontibacter qinzhouensis</name>
    <dbReference type="NCBI Taxonomy" id="2603253"/>
    <lineage>
        <taxon>Bacteria</taxon>
        <taxon>Pseudomonadati</taxon>
        <taxon>Bacteroidota</taxon>
        <taxon>Cytophagia</taxon>
        <taxon>Cytophagales</taxon>
        <taxon>Hymenobacteraceae</taxon>
        <taxon>Pontibacter</taxon>
    </lineage>
</organism>
<accession>A0A5C8IC73</accession>
<dbReference type="RefSeq" id="WP_147924308.1">
    <property type="nucleotide sequence ID" value="NZ_VRTY01000202.1"/>
</dbReference>
<keyword evidence="3" id="KW-1185">Reference proteome</keyword>